<evidence type="ECO:0000313" key="1">
    <source>
        <dbReference type="EMBL" id="AIA86337.1"/>
    </source>
</evidence>
<dbReference type="EMBL" id="KF119072">
    <property type="protein sequence ID" value="AIA86337.1"/>
    <property type="molecule type" value="Genomic_DNA"/>
</dbReference>
<organism evidence="1">
    <name type="scientific">uncultured Bifidobacterium sp</name>
    <dbReference type="NCBI Taxonomy" id="165187"/>
    <lineage>
        <taxon>Bacteria</taxon>
        <taxon>Bacillati</taxon>
        <taxon>Actinomycetota</taxon>
        <taxon>Actinomycetes</taxon>
        <taxon>Bifidobacteriales</taxon>
        <taxon>Bifidobacteriaceae</taxon>
        <taxon>Bifidobacterium</taxon>
        <taxon>environmental samples</taxon>
    </lineage>
</organism>
<name>A0A060BUJ5_9BIFI</name>
<dbReference type="InterPro" id="IPR023296">
    <property type="entry name" value="Glyco_hydro_beta-prop_sf"/>
</dbReference>
<feature type="non-terminal residue" evidence="1">
    <location>
        <position position="98"/>
    </location>
</feature>
<reference evidence="1" key="1">
    <citation type="journal article" date="2013" name="Environ. Microbiol.">
        <title>Seasonally variable intestinal metagenomes of the red palm weevil (Rhynchophorus ferrugineus).</title>
        <authorList>
            <person name="Jia S."/>
            <person name="Zhang X."/>
            <person name="Zhang G."/>
            <person name="Yin A."/>
            <person name="Zhang S."/>
            <person name="Li F."/>
            <person name="Wang L."/>
            <person name="Zhao D."/>
            <person name="Yun Q."/>
            <person name="Tala"/>
            <person name="Wang J."/>
            <person name="Sun G."/>
            <person name="Baabdullah M."/>
            <person name="Yu X."/>
            <person name="Hu S."/>
            <person name="Al-Mssallem I.S."/>
            <person name="Yu J."/>
        </authorList>
    </citation>
    <scope>NUCLEOTIDE SEQUENCE</scope>
</reference>
<dbReference type="SUPFAM" id="SSF75005">
    <property type="entry name" value="Arabinanase/levansucrase/invertase"/>
    <property type="match status" value="1"/>
</dbReference>
<sequence>MRHWDPIFSIPRLGEKPIPVFSTCRAHGQYGPGHNSFTVSEDGTRDLIVYHARNYTRIEGIRCSTPIATRGWGRAMDAGWAGFRGPRPGRSVDPNDTT</sequence>
<proteinExistence type="predicted"/>
<protein>
    <submittedName>
        <fullName evidence="1">CAZy families GH43 protein</fullName>
    </submittedName>
</protein>
<accession>A0A060BUJ5</accession>
<dbReference type="Gene3D" id="2.115.10.20">
    <property type="entry name" value="Glycosyl hydrolase domain, family 43"/>
    <property type="match status" value="1"/>
</dbReference>
<dbReference type="AlphaFoldDB" id="A0A060BUJ5"/>